<keyword evidence="2" id="KW-1185">Reference proteome</keyword>
<evidence type="ECO:0000313" key="1">
    <source>
        <dbReference type="EMBL" id="KAH7934795.1"/>
    </source>
</evidence>
<evidence type="ECO:0000313" key="2">
    <source>
        <dbReference type="Proteomes" id="UP000821837"/>
    </source>
</evidence>
<accession>A0A9D4PBR2</accession>
<dbReference type="Proteomes" id="UP000821837">
    <property type="component" value="Unassembled WGS sequence"/>
</dbReference>
<protein>
    <submittedName>
        <fullName evidence="1">Uncharacterized protein</fullName>
    </submittedName>
</protein>
<reference evidence="1" key="1">
    <citation type="journal article" date="2020" name="Cell">
        <title>Large-Scale Comparative Analyses of Tick Genomes Elucidate Their Genetic Diversity and Vector Capacities.</title>
        <authorList>
            <consortium name="Tick Genome and Microbiome Consortium (TIGMIC)"/>
            <person name="Jia N."/>
            <person name="Wang J."/>
            <person name="Shi W."/>
            <person name="Du L."/>
            <person name="Sun Y."/>
            <person name="Zhan W."/>
            <person name="Jiang J.F."/>
            <person name="Wang Q."/>
            <person name="Zhang B."/>
            <person name="Ji P."/>
            <person name="Bell-Sakyi L."/>
            <person name="Cui X.M."/>
            <person name="Yuan T.T."/>
            <person name="Jiang B.G."/>
            <person name="Yang W.F."/>
            <person name="Lam T.T."/>
            <person name="Chang Q.C."/>
            <person name="Ding S.J."/>
            <person name="Wang X.J."/>
            <person name="Zhu J.G."/>
            <person name="Ruan X.D."/>
            <person name="Zhao L."/>
            <person name="Wei J.T."/>
            <person name="Ye R.Z."/>
            <person name="Que T.C."/>
            <person name="Du C.H."/>
            <person name="Zhou Y.H."/>
            <person name="Cheng J.X."/>
            <person name="Dai P.F."/>
            <person name="Guo W.B."/>
            <person name="Han X.H."/>
            <person name="Huang E.J."/>
            <person name="Li L.F."/>
            <person name="Wei W."/>
            <person name="Gao Y.C."/>
            <person name="Liu J.Z."/>
            <person name="Shao H.Z."/>
            <person name="Wang X."/>
            <person name="Wang C.C."/>
            <person name="Yang T.C."/>
            <person name="Huo Q.B."/>
            <person name="Li W."/>
            <person name="Chen H.Y."/>
            <person name="Chen S.E."/>
            <person name="Zhou L.G."/>
            <person name="Ni X.B."/>
            <person name="Tian J.H."/>
            <person name="Sheng Y."/>
            <person name="Liu T."/>
            <person name="Pan Y.S."/>
            <person name="Xia L.Y."/>
            <person name="Li J."/>
            <person name="Zhao F."/>
            <person name="Cao W.C."/>
        </authorList>
    </citation>
    <scope>NUCLEOTIDE SEQUENCE</scope>
    <source>
        <strain evidence="1">Rsan-2018</strain>
    </source>
</reference>
<reference evidence="1" key="2">
    <citation type="submission" date="2021-09" db="EMBL/GenBank/DDBJ databases">
        <authorList>
            <person name="Jia N."/>
            <person name="Wang J."/>
            <person name="Shi W."/>
            <person name="Du L."/>
            <person name="Sun Y."/>
            <person name="Zhan W."/>
            <person name="Jiang J."/>
            <person name="Wang Q."/>
            <person name="Zhang B."/>
            <person name="Ji P."/>
            <person name="Sakyi L.B."/>
            <person name="Cui X."/>
            <person name="Yuan T."/>
            <person name="Jiang B."/>
            <person name="Yang W."/>
            <person name="Lam T.T.-Y."/>
            <person name="Chang Q."/>
            <person name="Ding S."/>
            <person name="Wang X."/>
            <person name="Zhu J."/>
            <person name="Ruan X."/>
            <person name="Zhao L."/>
            <person name="Wei J."/>
            <person name="Que T."/>
            <person name="Du C."/>
            <person name="Cheng J."/>
            <person name="Dai P."/>
            <person name="Han X."/>
            <person name="Huang E."/>
            <person name="Gao Y."/>
            <person name="Liu J."/>
            <person name="Shao H."/>
            <person name="Ye R."/>
            <person name="Li L."/>
            <person name="Wei W."/>
            <person name="Wang X."/>
            <person name="Wang C."/>
            <person name="Huo Q."/>
            <person name="Li W."/>
            <person name="Guo W."/>
            <person name="Chen H."/>
            <person name="Chen S."/>
            <person name="Zhou L."/>
            <person name="Zhou L."/>
            <person name="Ni X."/>
            <person name="Tian J."/>
            <person name="Zhou Y."/>
            <person name="Sheng Y."/>
            <person name="Liu T."/>
            <person name="Pan Y."/>
            <person name="Xia L."/>
            <person name="Li J."/>
            <person name="Zhao F."/>
            <person name="Cao W."/>
        </authorList>
    </citation>
    <scope>NUCLEOTIDE SEQUENCE</scope>
    <source>
        <strain evidence="1">Rsan-2018</strain>
        <tissue evidence="1">Larvae</tissue>
    </source>
</reference>
<dbReference type="AlphaFoldDB" id="A0A9D4PBR2"/>
<sequence>MSHREGGLTATELQEAENIWFRQAQTETYAKERAQLEVGQDLDKTSSIRDLNPFIDEKGVMRITTRLQNADVTYNEMTLVLLPCNHASATSSEARATKVRDLCAVPNQGCECTGSPTSRQREIACLP</sequence>
<gene>
    <name evidence="1" type="ORF">HPB52_000492</name>
</gene>
<dbReference type="EMBL" id="JABSTV010001255">
    <property type="protein sequence ID" value="KAH7934795.1"/>
    <property type="molecule type" value="Genomic_DNA"/>
</dbReference>
<comment type="caution">
    <text evidence="1">The sequence shown here is derived from an EMBL/GenBank/DDBJ whole genome shotgun (WGS) entry which is preliminary data.</text>
</comment>
<proteinExistence type="predicted"/>
<name>A0A9D4PBR2_RHISA</name>
<organism evidence="1 2">
    <name type="scientific">Rhipicephalus sanguineus</name>
    <name type="common">Brown dog tick</name>
    <name type="synonym">Ixodes sanguineus</name>
    <dbReference type="NCBI Taxonomy" id="34632"/>
    <lineage>
        <taxon>Eukaryota</taxon>
        <taxon>Metazoa</taxon>
        <taxon>Ecdysozoa</taxon>
        <taxon>Arthropoda</taxon>
        <taxon>Chelicerata</taxon>
        <taxon>Arachnida</taxon>
        <taxon>Acari</taxon>
        <taxon>Parasitiformes</taxon>
        <taxon>Ixodida</taxon>
        <taxon>Ixodoidea</taxon>
        <taxon>Ixodidae</taxon>
        <taxon>Rhipicephalinae</taxon>
        <taxon>Rhipicephalus</taxon>
        <taxon>Rhipicephalus</taxon>
    </lineage>
</organism>